<dbReference type="RefSeq" id="WP_254170031.1">
    <property type="nucleotide sequence ID" value="NZ_JAHESF010000067.1"/>
</dbReference>
<keyword evidence="3" id="KW-0808">Transferase</keyword>
<dbReference type="Gene3D" id="3.40.250.10">
    <property type="entry name" value="Rhodanese-like domain"/>
    <property type="match status" value="1"/>
</dbReference>
<dbReference type="InterPro" id="IPR001763">
    <property type="entry name" value="Rhodanese-like_dom"/>
</dbReference>
<evidence type="ECO:0000259" key="2">
    <source>
        <dbReference type="PROSITE" id="PS50206"/>
    </source>
</evidence>
<comment type="caution">
    <text evidence="3">The sequence shown here is derived from an EMBL/GenBank/DDBJ whole genome shotgun (WGS) entry which is preliminary data.</text>
</comment>
<reference evidence="3 4" key="1">
    <citation type="submission" date="2021-05" db="EMBL/GenBank/DDBJ databases">
        <title>A Polyphasic approach of four new species of the genus Ohtaekwangia: Ohtaekwangia histidinii sp. nov., Ohtaekwangia cretensis sp. nov., Ohtaekwangia indiensis sp. nov., Ohtaekwangia reichenbachii sp. nov. from diverse environment.</title>
        <authorList>
            <person name="Octaviana S."/>
        </authorList>
    </citation>
    <scope>NUCLEOTIDE SEQUENCE [LARGE SCALE GENOMIC DNA]</scope>
    <source>
        <strain evidence="3 4">PWU4</strain>
    </source>
</reference>
<evidence type="ECO:0000313" key="3">
    <source>
        <dbReference type="EMBL" id="MBT1701348.1"/>
    </source>
</evidence>
<dbReference type="PROSITE" id="PS00383">
    <property type="entry name" value="TYR_PHOSPHATASE_1"/>
    <property type="match status" value="1"/>
</dbReference>
<dbReference type="InterPro" id="IPR036873">
    <property type="entry name" value="Rhodanese-like_dom_sf"/>
</dbReference>
<dbReference type="PANTHER" id="PTHR30401">
    <property type="entry name" value="TRNA 2-SELENOURIDINE SYNTHASE"/>
    <property type="match status" value="1"/>
</dbReference>
<organism evidence="3 4">
    <name type="scientific">Chryseosolibacter histidini</name>
    <dbReference type="NCBI Taxonomy" id="2782349"/>
    <lineage>
        <taxon>Bacteria</taxon>
        <taxon>Pseudomonadati</taxon>
        <taxon>Bacteroidota</taxon>
        <taxon>Cytophagia</taxon>
        <taxon>Cytophagales</taxon>
        <taxon>Chryseotaleaceae</taxon>
        <taxon>Chryseosolibacter</taxon>
    </lineage>
</organism>
<dbReference type="Proteomes" id="UP001319200">
    <property type="component" value="Unassembled WGS sequence"/>
</dbReference>
<evidence type="ECO:0000313" key="4">
    <source>
        <dbReference type="Proteomes" id="UP001319200"/>
    </source>
</evidence>
<feature type="domain" description="Rhodanese" evidence="2">
    <location>
        <begin position="11"/>
        <end position="132"/>
    </location>
</feature>
<dbReference type="InterPro" id="IPR017582">
    <property type="entry name" value="SelU"/>
</dbReference>
<dbReference type="PANTHER" id="PTHR30401:SF0">
    <property type="entry name" value="TRNA 2-SELENOURIDINE SYNTHASE"/>
    <property type="match status" value="1"/>
</dbReference>
<dbReference type="InterPro" id="IPR016130">
    <property type="entry name" value="Tyr_Pase_AS"/>
</dbReference>
<name>A0AAP2GRM5_9BACT</name>
<dbReference type="InterPro" id="IPR027417">
    <property type="entry name" value="P-loop_NTPase"/>
</dbReference>
<dbReference type="EMBL" id="JAHESF010000067">
    <property type="protein sequence ID" value="MBT1701348.1"/>
    <property type="molecule type" value="Genomic_DNA"/>
</dbReference>
<keyword evidence="4" id="KW-1185">Reference proteome</keyword>
<dbReference type="NCBIfam" id="NF008752">
    <property type="entry name" value="PRK11784.1-4"/>
    <property type="match status" value="1"/>
</dbReference>
<dbReference type="PROSITE" id="PS50206">
    <property type="entry name" value="RHODANESE_3"/>
    <property type="match status" value="1"/>
</dbReference>
<dbReference type="GO" id="GO:0002098">
    <property type="term" value="P:tRNA wobble uridine modification"/>
    <property type="evidence" value="ECO:0007669"/>
    <property type="project" value="InterPro"/>
</dbReference>
<dbReference type="AlphaFoldDB" id="A0AAP2GRM5"/>
<dbReference type="SUPFAM" id="SSF52821">
    <property type="entry name" value="Rhodanese/Cell cycle control phosphatase"/>
    <property type="match status" value="1"/>
</dbReference>
<dbReference type="EC" id="2.5.1.-" evidence="3"/>
<keyword evidence="1" id="KW-0711">Selenium</keyword>
<evidence type="ECO:0000256" key="1">
    <source>
        <dbReference type="ARBA" id="ARBA00023266"/>
    </source>
</evidence>
<protein>
    <submittedName>
        <fullName evidence="3">tRNA 2-selenouridine(34) synthase MnmH</fullName>
        <ecNumber evidence="3">2.5.1.-</ecNumber>
    </submittedName>
</protein>
<dbReference type="SUPFAM" id="SSF52540">
    <property type="entry name" value="P-loop containing nucleoside triphosphate hydrolases"/>
    <property type="match status" value="1"/>
</dbReference>
<dbReference type="Pfam" id="PF26341">
    <property type="entry name" value="AAA_SelU"/>
    <property type="match status" value="1"/>
</dbReference>
<dbReference type="NCBIfam" id="TIGR03167">
    <property type="entry name" value="tRNA_sel_U_synt"/>
    <property type="match status" value="1"/>
</dbReference>
<gene>
    <name evidence="3" type="primary">mnmH</name>
    <name evidence="3" type="ORF">KK083_30930</name>
</gene>
<dbReference type="InterPro" id="IPR058840">
    <property type="entry name" value="AAA_SelU"/>
</dbReference>
<dbReference type="SMART" id="SM00450">
    <property type="entry name" value="RHOD"/>
    <property type="match status" value="1"/>
</dbReference>
<accession>A0AAP2GRM5</accession>
<proteinExistence type="predicted"/>
<dbReference type="GO" id="GO:0043828">
    <property type="term" value="F:tRNA 2-selenouridine synthase activity"/>
    <property type="evidence" value="ECO:0007669"/>
    <property type="project" value="InterPro"/>
</dbReference>
<dbReference type="Pfam" id="PF00581">
    <property type="entry name" value="Rhodanese"/>
    <property type="match status" value="1"/>
</dbReference>
<dbReference type="NCBIfam" id="NF008750">
    <property type="entry name" value="PRK11784.1-2"/>
    <property type="match status" value="1"/>
</dbReference>
<sequence length="344" mass="38473">MTIDITDFFELRNRLPVVDVRSEKEYAEGHIRGAANIPILNNAERVAVGTDYKQKGQLEAIKTGFRLVGPRIIDIVNEAESVARERELLVHCWRGGMRSGNFCHFADMARLRTYQLKGGYKAYRQKALESFGLPFRFMVVSGNTGSGKTEILRALAAKGEQVIDLEKLASHKGSVFGGLMLPPQPTTEQFQNELFEEILKLDLSRTIWIEDESIAVGKIFLPEALWRTMSASSIVEVEVAKDVRVGRLVNEYGPADKMQFLAAMEKITKKLGGQHFNTAREKLLQGDMAATIEVLLAYYDKAYTNGMDKKQKRIQYKMSWDGKDASEFAAEILSVAGKAAVIKG</sequence>